<dbReference type="EMBL" id="QXJM01000040">
    <property type="protein sequence ID" value="RIE01498.1"/>
    <property type="molecule type" value="Genomic_DNA"/>
</dbReference>
<comment type="caution">
    <text evidence="1">The sequence shown here is derived from an EMBL/GenBank/DDBJ whole genome shotgun (WGS) entry which is preliminary data.</text>
</comment>
<dbReference type="Proteomes" id="UP000266340">
    <property type="component" value="Unassembled WGS sequence"/>
</dbReference>
<evidence type="ECO:0000313" key="2">
    <source>
        <dbReference type="Proteomes" id="UP000266340"/>
    </source>
</evidence>
<sequence length="108" mass="12416">MKETFIVKHAVGGEIYIDTAKRAVDYRVEPAGAGWTFTVHSPLVPELEEILRMKDELNVFIFREYDDRPTVKTWYYVGDGPVKYDPERGELTIAASSHIEYVPDSYQS</sequence>
<dbReference type="AlphaFoldDB" id="A0A398CKU0"/>
<dbReference type="OrthoDB" id="2878419at2"/>
<gene>
    <name evidence="1" type="ORF">D3H35_24400</name>
</gene>
<proteinExistence type="predicted"/>
<evidence type="ECO:0008006" key="3">
    <source>
        <dbReference type="Google" id="ProtNLM"/>
    </source>
</evidence>
<accession>A0A398CKU0</accession>
<organism evidence="1 2">
    <name type="scientific">Cohnella faecalis</name>
    <dbReference type="NCBI Taxonomy" id="2315694"/>
    <lineage>
        <taxon>Bacteria</taxon>
        <taxon>Bacillati</taxon>
        <taxon>Bacillota</taxon>
        <taxon>Bacilli</taxon>
        <taxon>Bacillales</taxon>
        <taxon>Paenibacillaceae</taxon>
        <taxon>Cohnella</taxon>
    </lineage>
</organism>
<name>A0A398CKU0_9BACL</name>
<protein>
    <recommendedName>
        <fullName evidence="3">Phage tail protein</fullName>
    </recommendedName>
</protein>
<keyword evidence="2" id="KW-1185">Reference proteome</keyword>
<evidence type="ECO:0000313" key="1">
    <source>
        <dbReference type="EMBL" id="RIE01498.1"/>
    </source>
</evidence>
<reference evidence="1 2" key="1">
    <citation type="submission" date="2018-09" db="EMBL/GenBank/DDBJ databases">
        <title>Cohnella cavernae sp. nov., isolated from a karst cave.</title>
        <authorList>
            <person name="Zhu H."/>
        </authorList>
    </citation>
    <scope>NUCLEOTIDE SEQUENCE [LARGE SCALE GENOMIC DNA]</scope>
    <source>
        <strain evidence="1 2">K2E09-144</strain>
    </source>
</reference>
<dbReference type="RefSeq" id="WP_119151751.1">
    <property type="nucleotide sequence ID" value="NZ_JBHSOV010000040.1"/>
</dbReference>